<feature type="compositionally biased region" description="Pro residues" evidence="1">
    <location>
        <begin position="378"/>
        <end position="387"/>
    </location>
</feature>
<dbReference type="Proteomes" id="UP001612928">
    <property type="component" value="Unassembled WGS sequence"/>
</dbReference>
<organism evidence="4 5">
    <name type="scientific">Nonomuraea indica</name>
    <dbReference type="NCBI Taxonomy" id="1581193"/>
    <lineage>
        <taxon>Bacteria</taxon>
        <taxon>Bacillati</taxon>
        <taxon>Actinomycetota</taxon>
        <taxon>Actinomycetes</taxon>
        <taxon>Streptosporangiales</taxon>
        <taxon>Streptosporangiaceae</taxon>
        <taxon>Nonomuraea</taxon>
    </lineage>
</organism>
<feature type="compositionally biased region" description="Polar residues" evidence="1">
    <location>
        <begin position="446"/>
        <end position="457"/>
    </location>
</feature>
<dbReference type="EMBL" id="JBITMB010000008">
    <property type="protein sequence ID" value="MFI7444309.1"/>
    <property type="molecule type" value="Genomic_DNA"/>
</dbReference>
<keyword evidence="3" id="KW-0732">Signal</keyword>
<dbReference type="RefSeq" id="WP_397024562.1">
    <property type="nucleotide sequence ID" value="NZ_JBITMB010000008.1"/>
</dbReference>
<keyword evidence="5" id="KW-1185">Reference proteome</keyword>
<gene>
    <name evidence="4" type="ORF">ACIBP5_30425</name>
</gene>
<feature type="signal peptide" evidence="3">
    <location>
        <begin position="1"/>
        <end position="24"/>
    </location>
</feature>
<evidence type="ECO:0000256" key="3">
    <source>
        <dbReference type="SAM" id="SignalP"/>
    </source>
</evidence>
<keyword evidence="2" id="KW-0812">Transmembrane</keyword>
<evidence type="ECO:0000313" key="5">
    <source>
        <dbReference type="Proteomes" id="UP001612928"/>
    </source>
</evidence>
<sequence>MARTRATAVSAMVLALGLTAIGSAPFVGQSASATVVALDPEVPPCEADEACEPTEVTVTVTTTPPEPTEDPETTVTRTVTRSAKPTKTASPTPTKTKTKAPTSAAPTPPPAIPSQNLDPIPSQSVEVPPATPPAEASPEDSVSLPAVAGTETPLTQPSGSAPAEDPSSSEPVQLEVRNASPEFDQQSLTRQLSIPALILVLLVLFAVLIFEGRLRRIAHAAAVRKAGPPVGGPDPGGVGHAAASGYPGVAGHPAAPGHPGAAGYPGGAYAGFPGHPTGHGYPAGPGYTVGYPTAGYPGGPAYAPIISFVPVQTYPGGEVQYSPVHQEPPAPGFVPEEPAASPAEAVVLHPDDFDSYSHEPEPAAPGRPEGQRGFFEPLVPPETPPADIPAGGAAPYEGSPELPVSAASGAETGDSEPWQASATTHDADNRTRPEPLPPFPLPAAEQTTVAEQRTAAEQATLVEHLPGGERVSGGEQRPGGEQAPGGGEQPTVVQPLPEQGKGRRGFWRRAR</sequence>
<protein>
    <submittedName>
        <fullName evidence="4">Uncharacterized protein</fullName>
    </submittedName>
</protein>
<feature type="compositionally biased region" description="Polar residues" evidence="1">
    <location>
        <begin position="113"/>
        <end position="123"/>
    </location>
</feature>
<feature type="compositionally biased region" description="Low complexity" evidence="1">
    <location>
        <begin position="124"/>
        <end position="136"/>
    </location>
</feature>
<feature type="region of interest" description="Disordered" evidence="1">
    <location>
        <begin position="56"/>
        <end position="172"/>
    </location>
</feature>
<evidence type="ECO:0000256" key="2">
    <source>
        <dbReference type="SAM" id="Phobius"/>
    </source>
</evidence>
<keyword evidence="2" id="KW-1133">Transmembrane helix</keyword>
<feature type="compositionally biased region" description="Basic and acidic residues" evidence="1">
    <location>
        <begin position="352"/>
        <end position="361"/>
    </location>
</feature>
<feature type="transmembrane region" description="Helical" evidence="2">
    <location>
        <begin position="192"/>
        <end position="210"/>
    </location>
</feature>
<evidence type="ECO:0000313" key="4">
    <source>
        <dbReference type="EMBL" id="MFI7444309.1"/>
    </source>
</evidence>
<feature type="region of interest" description="Disordered" evidence="1">
    <location>
        <begin position="352"/>
        <end position="511"/>
    </location>
</feature>
<feature type="compositionally biased region" description="Low complexity" evidence="1">
    <location>
        <begin position="157"/>
        <end position="171"/>
    </location>
</feature>
<keyword evidence="2" id="KW-0472">Membrane</keyword>
<evidence type="ECO:0000256" key="1">
    <source>
        <dbReference type="SAM" id="MobiDB-lite"/>
    </source>
</evidence>
<name>A0ABW8AC13_9ACTN</name>
<reference evidence="4 5" key="1">
    <citation type="submission" date="2024-10" db="EMBL/GenBank/DDBJ databases">
        <title>The Natural Products Discovery Center: Release of the First 8490 Sequenced Strains for Exploring Actinobacteria Biosynthetic Diversity.</title>
        <authorList>
            <person name="Kalkreuter E."/>
            <person name="Kautsar S.A."/>
            <person name="Yang D."/>
            <person name="Bader C.D."/>
            <person name="Teijaro C.N."/>
            <person name="Fluegel L."/>
            <person name="Davis C.M."/>
            <person name="Simpson J.R."/>
            <person name="Lauterbach L."/>
            <person name="Steele A.D."/>
            <person name="Gui C."/>
            <person name="Meng S."/>
            <person name="Li G."/>
            <person name="Viehrig K."/>
            <person name="Ye F."/>
            <person name="Su P."/>
            <person name="Kiefer A.F."/>
            <person name="Nichols A."/>
            <person name="Cepeda A.J."/>
            <person name="Yan W."/>
            <person name="Fan B."/>
            <person name="Jiang Y."/>
            <person name="Adhikari A."/>
            <person name="Zheng C.-J."/>
            <person name="Schuster L."/>
            <person name="Cowan T.M."/>
            <person name="Smanski M.J."/>
            <person name="Chevrette M.G."/>
            <person name="De Carvalho L.P.S."/>
            <person name="Shen B."/>
        </authorList>
    </citation>
    <scope>NUCLEOTIDE SEQUENCE [LARGE SCALE GENOMIC DNA]</scope>
    <source>
        <strain evidence="4 5">NPDC049503</strain>
    </source>
</reference>
<proteinExistence type="predicted"/>
<feature type="chain" id="PRO_5046756078" evidence="3">
    <location>
        <begin position="25"/>
        <end position="511"/>
    </location>
</feature>
<accession>A0ABW8AC13</accession>
<feature type="compositionally biased region" description="Basic residues" evidence="1">
    <location>
        <begin position="502"/>
        <end position="511"/>
    </location>
</feature>
<comment type="caution">
    <text evidence="4">The sequence shown here is derived from an EMBL/GenBank/DDBJ whole genome shotgun (WGS) entry which is preliminary data.</text>
</comment>
<feature type="compositionally biased region" description="Low complexity" evidence="1">
    <location>
        <begin position="73"/>
        <end position="105"/>
    </location>
</feature>